<dbReference type="AlphaFoldDB" id="A0A818R0G9"/>
<dbReference type="GO" id="GO:0032502">
    <property type="term" value="P:developmental process"/>
    <property type="evidence" value="ECO:0007669"/>
    <property type="project" value="TreeGrafter"/>
</dbReference>
<dbReference type="EMBL" id="CAJNOO010000405">
    <property type="protein sequence ID" value="CAF0934012.1"/>
    <property type="molecule type" value="Genomic_DNA"/>
</dbReference>
<feature type="domain" description="BHLH" evidence="2">
    <location>
        <begin position="448"/>
        <end position="501"/>
    </location>
</feature>
<dbReference type="Proteomes" id="UP000663823">
    <property type="component" value="Unassembled WGS sequence"/>
</dbReference>
<dbReference type="EMBL" id="CAJOBE010000493">
    <property type="protein sequence ID" value="CAF3649853.1"/>
    <property type="molecule type" value="Genomic_DNA"/>
</dbReference>
<dbReference type="PANTHER" id="PTHR23349">
    <property type="entry name" value="BASIC HELIX-LOOP-HELIX TRANSCRIPTION FACTOR, TWIST"/>
    <property type="match status" value="1"/>
</dbReference>
<dbReference type="PANTHER" id="PTHR23349:SF63">
    <property type="entry name" value="FER3-LIKE PROTEIN"/>
    <property type="match status" value="1"/>
</dbReference>
<proteinExistence type="predicted"/>
<dbReference type="EMBL" id="CAJOAX010000082">
    <property type="protein sequence ID" value="CAF3503150.1"/>
    <property type="molecule type" value="Genomic_DNA"/>
</dbReference>
<feature type="region of interest" description="Disordered" evidence="1">
    <location>
        <begin position="377"/>
        <end position="454"/>
    </location>
</feature>
<dbReference type="Proteomes" id="UP000663874">
    <property type="component" value="Unassembled WGS sequence"/>
</dbReference>
<dbReference type="GO" id="GO:0000981">
    <property type="term" value="F:DNA-binding transcription factor activity, RNA polymerase II-specific"/>
    <property type="evidence" value="ECO:0007669"/>
    <property type="project" value="TreeGrafter"/>
</dbReference>
<dbReference type="Gene3D" id="4.10.280.10">
    <property type="entry name" value="Helix-loop-helix DNA-binding domain"/>
    <property type="match status" value="2"/>
</dbReference>
<dbReference type="GO" id="GO:0000977">
    <property type="term" value="F:RNA polymerase II transcription regulatory region sequence-specific DNA binding"/>
    <property type="evidence" value="ECO:0007669"/>
    <property type="project" value="TreeGrafter"/>
</dbReference>
<evidence type="ECO:0000313" key="6">
    <source>
        <dbReference type="EMBL" id="CAF3649853.1"/>
    </source>
</evidence>
<dbReference type="Proteomes" id="UP000663882">
    <property type="component" value="Unassembled WGS sequence"/>
</dbReference>
<evidence type="ECO:0000313" key="7">
    <source>
        <dbReference type="Proteomes" id="UP000663874"/>
    </source>
</evidence>
<comment type="caution">
    <text evidence="6">The sequence shown here is derived from an EMBL/GenBank/DDBJ whole genome shotgun (WGS) entry which is preliminary data.</text>
</comment>
<sequence length="518" mass="59981">MRVMFRLELAEIEKKLNSEQLKYLHEYYTINRSPDFMETKEMAKQWNIDDFNFHMDLMHIAEQEVAQRRYEAKKAAAYISSSFIRPSLTMMMFADDDTNENLLNIGSSSLASSSLTSLMDDFHYSQPKISSTNNSYSHQYYQFYSNWSETASTNLSINSSIHNQSITTNRNVKTKPKRRRIASIAQRRAANVRERRRMFSLNEAFDQLREIVPIFAYEKKLSRIETLRLAIIYIAFMTELVLSGKTVDEASLNANVVLSQWTDTYTYQMNSSSISIKKKKKTNKTLAYYPQYEDLGPVSSTSLPSVTYQHPSVYSNSNTWFNGISDNEHNHNHHHTSSPSHLLATYHLNNGELVPDVYRLPIENTNPNSFYVPYQTTVVNSDNDDNDLEDGSDDDDDDDDDDSTYHLSKRINNNSTNTTNNKMTTTDQRRPTRPNGSKRKRKRVLNGVQRAEATQREKRRMLKLNRAFEELRKVLPVTEFARNKLSRSETLKSAIDYINLMFDMLDAAKGHHHSSSCL</sequence>
<dbReference type="Proteomes" id="UP000663889">
    <property type="component" value="Unassembled WGS sequence"/>
</dbReference>
<evidence type="ECO:0000313" key="4">
    <source>
        <dbReference type="EMBL" id="CAF0993271.1"/>
    </source>
</evidence>
<dbReference type="CDD" id="cd11415">
    <property type="entry name" value="bHLH_TS_FERD3L_NATO3"/>
    <property type="match status" value="1"/>
</dbReference>
<evidence type="ECO:0000259" key="2">
    <source>
        <dbReference type="PROSITE" id="PS50888"/>
    </source>
</evidence>
<dbReference type="PROSITE" id="PS50888">
    <property type="entry name" value="BHLH"/>
    <property type="match status" value="2"/>
</dbReference>
<gene>
    <name evidence="6" type="ORF">FNK824_LOCUS5923</name>
    <name evidence="5" type="ORF">OTI717_LOCUS1826</name>
    <name evidence="3" type="ORF">RFH988_LOCUS10697</name>
    <name evidence="4" type="ORF">SEV965_LOCUS10387</name>
</gene>
<dbReference type="InterPro" id="IPR011598">
    <property type="entry name" value="bHLH_dom"/>
</dbReference>
<dbReference type="SUPFAM" id="SSF47459">
    <property type="entry name" value="HLH, helix-loop-helix DNA-binding domain"/>
    <property type="match status" value="2"/>
</dbReference>
<reference evidence="6" key="1">
    <citation type="submission" date="2021-02" db="EMBL/GenBank/DDBJ databases">
        <authorList>
            <person name="Nowell W R."/>
        </authorList>
    </citation>
    <scope>NUCLEOTIDE SEQUENCE</scope>
</reference>
<dbReference type="OrthoDB" id="10048995at2759"/>
<dbReference type="InterPro" id="IPR036638">
    <property type="entry name" value="HLH_DNA-bd_sf"/>
</dbReference>
<organism evidence="6 7">
    <name type="scientific">Rotaria sordida</name>
    <dbReference type="NCBI Taxonomy" id="392033"/>
    <lineage>
        <taxon>Eukaryota</taxon>
        <taxon>Metazoa</taxon>
        <taxon>Spiralia</taxon>
        <taxon>Gnathifera</taxon>
        <taxon>Rotifera</taxon>
        <taxon>Eurotatoria</taxon>
        <taxon>Bdelloidea</taxon>
        <taxon>Philodinida</taxon>
        <taxon>Philodinidae</taxon>
        <taxon>Rotaria</taxon>
    </lineage>
</organism>
<dbReference type="GO" id="GO:0046983">
    <property type="term" value="F:protein dimerization activity"/>
    <property type="evidence" value="ECO:0007669"/>
    <property type="project" value="InterPro"/>
</dbReference>
<dbReference type="SMART" id="SM00353">
    <property type="entry name" value="HLH"/>
    <property type="match status" value="2"/>
</dbReference>
<dbReference type="Pfam" id="PF00010">
    <property type="entry name" value="HLH"/>
    <property type="match status" value="2"/>
</dbReference>
<feature type="compositionally biased region" description="Acidic residues" evidence="1">
    <location>
        <begin position="382"/>
        <end position="402"/>
    </location>
</feature>
<protein>
    <recommendedName>
        <fullName evidence="2">BHLH domain-containing protein</fullName>
    </recommendedName>
</protein>
<feature type="domain" description="BHLH" evidence="2">
    <location>
        <begin position="185"/>
        <end position="237"/>
    </location>
</feature>
<name>A0A818R0G9_9BILA</name>
<dbReference type="InterPro" id="IPR050283">
    <property type="entry name" value="E-box_TF_Regulators"/>
</dbReference>
<feature type="compositionally biased region" description="Low complexity" evidence="1">
    <location>
        <begin position="412"/>
        <end position="426"/>
    </location>
</feature>
<evidence type="ECO:0000313" key="5">
    <source>
        <dbReference type="EMBL" id="CAF3503150.1"/>
    </source>
</evidence>
<evidence type="ECO:0000256" key="1">
    <source>
        <dbReference type="SAM" id="MobiDB-lite"/>
    </source>
</evidence>
<dbReference type="EMBL" id="CAJNOU010000424">
    <property type="protein sequence ID" value="CAF0993271.1"/>
    <property type="molecule type" value="Genomic_DNA"/>
</dbReference>
<evidence type="ECO:0000313" key="3">
    <source>
        <dbReference type="EMBL" id="CAF0934012.1"/>
    </source>
</evidence>
<accession>A0A818R0G9</accession>